<dbReference type="PANTHER" id="PTHR46566">
    <property type="entry name" value="1-PHOSPHOFRUCTOKINASE-RELATED"/>
    <property type="match status" value="1"/>
</dbReference>
<reference evidence="10" key="2">
    <citation type="submission" date="2021-04" db="EMBL/GenBank/DDBJ databases">
        <authorList>
            <person name="Gilroy R."/>
        </authorList>
    </citation>
    <scope>NUCLEOTIDE SEQUENCE</scope>
    <source>
        <strain evidence="10">ChiSjej3B21-8574</strain>
    </source>
</reference>
<dbReference type="CDD" id="cd01164">
    <property type="entry name" value="FruK_PfkB_like"/>
    <property type="match status" value="1"/>
</dbReference>
<dbReference type="Pfam" id="PF00294">
    <property type="entry name" value="PfkB"/>
    <property type="match status" value="1"/>
</dbReference>
<evidence type="ECO:0000256" key="5">
    <source>
        <dbReference type="ARBA" id="ARBA00022840"/>
    </source>
</evidence>
<evidence type="ECO:0000256" key="3">
    <source>
        <dbReference type="ARBA" id="ARBA00022741"/>
    </source>
</evidence>
<dbReference type="Gene3D" id="3.40.1190.20">
    <property type="match status" value="1"/>
</dbReference>
<keyword evidence="3 7" id="KW-0547">Nucleotide-binding</keyword>
<comment type="similarity">
    <text evidence="7">Belongs to the carbohydrate kinase PfkB family. LacC subfamily.</text>
</comment>
<dbReference type="Proteomes" id="UP000823904">
    <property type="component" value="Unassembled WGS sequence"/>
</dbReference>
<sequence>MITTVTLNASIDKAYHMAHEIENGTVMRVAETENSAGGKGLNVARVITLCGADVKAAGLSGGFNGQYLESLLDKDGIFHEFEHIEGETRSCVNILDPKYGSTEYLESGCSVTAAEEERFLKRFPEIIEESEIVTISGSAPKGMGKDIYQKMIDIIKSKGKKVILDTSGEFLENGIKSCPTMVKPNQDEMELLFHVKIQSREEMLFYAKKIFEKGIPYVVVSLGGDGALLICKEGVYHGKPPKIKVVNTVGCGDSMVGAFAVGLKQQKKPEEMLKYAVAVASANAMSPHTGRFDPKDRDEILKLVKVERITK</sequence>
<dbReference type="PIRSF" id="PIRSF000535">
    <property type="entry name" value="1PFK/6PFK/LacC"/>
    <property type="match status" value="1"/>
</dbReference>
<dbReference type="PANTHER" id="PTHR46566:SF1">
    <property type="entry name" value="1-PHOSPHOFRUCTOKINASE"/>
    <property type="match status" value="1"/>
</dbReference>
<dbReference type="InterPro" id="IPR029056">
    <property type="entry name" value="Ribokinase-like"/>
</dbReference>
<dbReference type="GO" id="GO:0005988">
    <property type="term" value="P:lactose metabolic process"/>
    <property type="evidence" value="ECO:0007669"/>
    <property type="project" value="UniProtKB-KW"/>
</dbReference>
<dbReference type="GO" id="GO:0008662">
    <property type="term" value="F:1-phosphofructokinase activity"/>
    <property type="evidence" value="ECO:0007669"/>
    <property type="project" value="UniProtKB-UniRule"/>
</dbReference>
<comment type="function">
    <text evidence="8">Catalyzes the ATP-dependent phosphorylation of fructose-l-phosphate to fructose-l,6-bisphosphate.</text>
</comment>
<evidence type="ECO:0000256" key="6">
    <source>
        <dbReference type="ARBA" id="ARBA00047745"/>
    </source>
</evidence>
<gene>
    <name evidence="10" type="primary">pfkB</name>
    <name evidence="10" type="ORF">H9754_07235</name>
</gene>
<keyword evidence="2 7" id="KW-0808">Transferase</keyword>
<dbReference type="EMBL" id="DWWD01000027">
    <property type="protein sequence ID" value="HJC50346.1"/>
    <property type="molecule type" value="Genomic_DNA"/>
</dbReference>
<proteinExistence type="inferred from homology"/>
<dbReference type="GO" id="GO:0005524">
    <property type="term" value="F:ATP binding"/>
    <property type="evidence" value="ECO:0007669"/>
    <property type="project" value="UniProtKB-UniRule"/>
</dbReference>
<dbReference type="NCBIfam" id="TIGR03828">
    <property type="entry name" value="pfkB"/>
    <property type="match status" value="1"/>
</dbReference>
<dbReference type="InterPro" id="IPR022463">
    <property type="entry name" value="1-PFruKinase"/>
</dbReference>
<evidence type="ECO:0000256" key="4">
    <source>
        <dbReference type="ARBA" id="ARBA00022777"/>
    </source>
</evidence>
<dbReference type="InterPro" id="IPR002173">
    <property type="entry name" value="Carboh/pur_kinase_PfkB_CS"/>
</dbReference>
<feature type="domain" description="Carbohydrate kinase PfkB" evidence="9">
    <location>
        <begin position="8"/>
        <end position="291"/>
    </location>
</feature>
<dbReference type="GO" id="GO:0044281">
    <property type="term" value="P:small molecule metabolic process"/>
    <property type="evidence" value="ECO:0007669"/>
    <property type="project" value="UniProtKB-ARBA"/>
</dbReference>
<evidence type="ECO:0000256" key="1">
    <source>
        <dbReference type="ARBA" id="ARBA00005380"/>
    </source>
</evidence>
<evidence type="ECO:0000313" key="10">
    <source>
        <dbReference type="EMBL" id="HJC50346.1"/>
    </source>
</evidence>
<evidence type="ECO:0000259" key="9">
    <source>
        <dbReference type="Pfam" id="PF00294"/>
    </source>
</evidence>
<comment type="catalytic activity">
    <reaction evidence="7">
        <text>D-tagatofuranose 6-phosphate + ATP = D-tagatofuranose 1,6-bisphosphate + ADP + H(+)</text>
        <dbReference type="Rhea" id="RHEA:12420"/>
        <dbReference type="ChEBI" id="CHEBI:15378"/>
        <dbReference type="ChEBI" id="CHEBI:30616"/>
        <dbReference type="ChEBI" id="CHEBI:58694"/>
        <dbReference type="ChEBI" id="CHEBI:58695"/>
        <dbReference type="ChEBI" id="CHEBI:456216"/>
        <dbReference type="EC" id="2.7.1.144"/>
    </reaction>
</comment>
<dbReference type="FunFam" id="3.40.1190.20:FF:000001">
    <property type="entry name" value="Phosphofructokinase"/>
    <property type="match status" value="1"/>
</dbReference>
<comment type="caution">
    <text evidence="10">The sequence shown here is derived from an EMBL/GenBank/DDBJ whole genome shotgun (WGS) entry which is preliminary data.</text>
</comment>
<evidence type="ECO:0000313" key="11">
    <source>
        <dbReference type="Proteomes" id="UP000823904"/>
    </source>
</evidence>
<dbReference type="AlphaFoldDB" id="A0A9D2PGH6"/>
<dbReference type="GO" id="GO:0005829">
    <property type="term" value="C:cytosol"/>
    <property type="evidence" value="ECO:0007669"/>
    <property type="project" value="TreeGrafter"/>
</dbReference>
<evidence type="ECO:0000256" key="7">
    <source>
        <dbReference type="PIRNR" id="PIRNR000535"/>
    </source>
</evidence>
<comment type="similarity">
    <text evidence="1">Belongs to the carbohydrate kinase pfkB family.</text>
</comment>
<organism evidence="10 11">
    <name type="scientific">Candidatus Anaerostipes avistercoris</name>
    <dbReference type="NCBI Taxonomy" id="2838462"/>
    <lineage>
        <taxon>Bacteria</taxon>
        <taxon>Bacillati</taxon>
        <taxon>Bacillota</taxon>
        <taxon>Clostridia</taxon>
        <taxon>Lachnospirales</taxon>
        <taxon>Lachnospiraceae</taxon>
        <taxon>Anaerostipes</taxon>
    </lineage>
</organism>
<reference evidence="10" key="1">
    <citation type="journal article" date="2021" name="PeerJ">
        <title>Extensive microbial diversity within the chicken gut microbiome revealed by metagenomics and culture.</title>
        <authorList>
            <person name="Gilroy R."/>
            <person name="Ravi A."/>
            <person name="Getino M."/>
            <person name="Pursley I."/>
            <person name="Horton D.L."/>
            <person name="Alikhan N.F."/>
            <person name="Baker D."/>
            <person name="Gharbi K."/>
            <person name="Hall N."/>
            <person name="Watson M."/>
            <person name="Adriaenssens E.M."/>
            <person name="Foster-Nyarko E."/>
            <person name="Jarju S."/>
            <person name="Secka A."/>
            <person name="Antonio M."/>
            <person name="Oren A."/>
            <person name="Chaudhuri R.R."/>
            <person name="La Ragione R."/>
            <person name="Hildebrand F."/>
            <person name="Pallen M.J."/>
        </authorList>
    </citation>
    <scope>NUCLEOTIDE SEQUENCE</scope>
    <source>
        <strain evidence="10">ChiSjej3B21-8574</strain>
    </source>
</reference>
<dbReference type="InterPro" id="IPR011611">
    <property type="entry name" value="PfkB_dom"/>
</dbReference>
<comment type="catalytic activity">
    <reaction evidence="6 8">
        <text>beta-D-fructose 1-phosphate + ATP = beta-D-fructose 1,6-bisphosphate + ADP + H(+)</text>
        <dbReference type="Rhea" id="RHEA:14213"/>
        <dbReference type="ChEBI" id="CHEBI:15378"/>
        <dbReference type="ChEBI" id="CHEBI:30616"/>
        <dbReference type="ChEBI" id="CHEBI:32966"/>
        <dbReference type="ChEBI" id="CHEBI:138881"/>
        <dbReference type="ChEBI" id="CHEBI:456216"/>
        <dbReference type="EC" id="2.7.1.56"/>
    </reaction>
</comment>
<dbReference type="EC" id="2.7.1.144" evidence="7"/>
<dbReference type="GO" id="GO:0016052">
    <property type="term" value="P:carbohydrate catabolic process"/>
    <property type="evidence" value="ECO:0007669"/>
    <property type="project" value="UniProtKB-ARBA"/>
</dbReference>
<comment type="pathway">
    <text evidence="7">Carbohydrate metabolism; D-tagatose 6-phosphate degradation; D-glyceraldehyde 3-phosphate and glycerone phosphate from D-tagatose 6-phosphate: step 1/2.</text>
</comment>
<evidence type="ECO:0000256" key="2">
    <source>
        <dbReference type="ARBA" id="ARBA00022679"/>
    </source>
</evidence>
<keyword evidence="7" id="KW-0423">Lactose metabolism</keyword>
<dbReference type="GO" id="GO:0009024">
    <property type="term" value="F:tagatose-6-phosphate kinase activity"/>
    <property type="evidence" value="ECO:0007669"/>
    <property type="project" value="UniProtKB-EC"/>
</dbReference>
<keyword evidence="5 7" id="KW-0067">ATP-binding</keyword>
<name>A0A9D2PGH6_9FIRM</name>
<evidence type="ECO:0000256" key="8">
    <source>
        <dbReference type="RuleBase" id="RU369061"/>
    </source>
</evidence>
<keyword evidence="4 8" id="KW-0418">Kinase</keyword>
<dbReference type="InterPro" id="IPR017583">
    <property type="entry name" value="Tagatose/fructose_Pkinase"/>
</dbReference>
<dbReference type="SUPFAM" id="SSF53613">
    <property type="entry name" value="Ribokinase-like"/>
    <property type="match status" value="1"/>
</dbReference>
<accession>A0A9D2PGH6</accession>
<protein>
    <recommendedName>
        <fullName evidence="7">Tagatose-6-phosphate kinase</fullName>
        <ecNumber evidence="7">2.7.1.144</ecNumber>
    </recommendedName>
</protein>
<dbReference type="NCBIfam" id="TIGR03168">
    <property type="entry name" value="1-PFK"/>
    <property type="match status" value="1"/>
</dbReference>
<dbReference type="PROSITE" id="PS00583">
    <property type="entry name" value="PFKB_KINASES_1"/>
    <property type="match status" value="1"/>
</dbReference>